<reference evidence="8" key="1">
    <citation type="journal article" date="2015" name="Nature">
        <title>Complex archaea that bridge the gap between prokaryotes and eukaryotes.</title>
        <authorList>
            <person name="Spang A."/>
            <person name="Saw J.H."/>
            <person name="Jorgensen S.L."/>
            <person name="Zaremba-Niedzwiedzka K."/>
            <person name="Martijn J."/>
            <person name="Lind A.E."/>
            <person name="van Eijk R."/>
            <person name="Schleper C."/>
            <person name="Guy L."/>
            <person name="Ettema T.J."/>
        </authorList>
    </citation>
    <scope>NUCLEOTIDE SEQUENCE</scope>
</reference>
<organism evidence="8">
    <name type="scientific">marine sediment metagenome</name>
    <dbReference type="NCBI Taxonomy" id="412755"/>
    <lineage>
        <taxon>unclassified sequences</taxon>
        <taxon>metagenomes</taxon>
        <taxon>ecological metagenomes</taxon>
    </lineage>
</organism>
<feature type="compositionally biased region" description="Basic and acidic residues" evidence="4">
    <location>
        <begin position="441"/>
        <end position="459"/>
    </location>
</feature>
<dbReference type="InterPro" id="IPR011706">
    <property type="entry name" value="Cu-oxidase_C"/>
</dbReference>
<dbReference type="PROSITE" id="PS00080">
    <property type="entry name" value="MULTICOPPER_OXIDASE2"/>
    <property type="match status" value="1"/>
</dbReference>
<dbReference type="InterPro" id="IPR011707">
    <property type="entry name" value="Cu-oxidase-like_N"/>
</dbReference>
<protein>
    <recommendedName>
        <fullName evidence="9">Plastocyanin-like domain-containing protein</fullName>
    </recommendedName>
</protein>
<feature type="region of interest" description="Disordered" evidence="4">
    <location>
        <begin position="441"/>
        <end position="470"/>
    </location>
</feature>
<feature type="domain" description="Plastocyanin-like" evidence="6">
    <location>
        <begin position="575"/>
        <end position="691"/>
    </location>
</feature>
<keyword evidence="1" id="KW-0479">Metal-binding</keyword>
<dbReference type="GO" id="GO:0005507">
    <property type="term" value="F:copper ion binding"/>
    <property type="evidence" value="ECO:0007669"/>
    <property type="project" value="InterPro"/>
</dbReference>
<dbReference type="InterPro" id="IPR034282">
    <property type="entry name" value="CuRO_2_CopA"/>
</dbReference>
<dbReference type="InterPro" id="IPR034279">
    <property type="entry name" value="CuRO_3_CopA"/>
</dbReference>
<dbReference type="Pfam" id="PF00394">
    <property type="entry name" value="Cu-oxidase"/>
    <property type="match status" value="1"/>
</dbReference>
<dbReference type="Gene3D" id="2.60.40.420">
    <property type="entry name" value="Cupredoxins - blue copper proteins"/>
    <property type="match status" value="3"/>
</dbReference>
<dbReference type="InterPro" id="IPR008972">
    <property type="entry name" value="Cupredoxin"/>
</dbReference>
<dbReference type="Pfam" id="PF07731">
    <property type="entry name" value="Cu-oxidase_2"/>
    <property type="match status" value="1"/>
</dbReference>
<dbReference type="PROSITE" id="PS00079">
    <property type="entry name" value="MULTICOPPER_OXIDASE1"/>
    <property type="match status" value="1"/>
</dbReference>
<dbReference type="SUPFAM" id="SSF49503">
    <property type="entry name" value="Cupredoxins"/>
    <property type="match status" value="3"/>
</dbReference>
<dbReference type="GO" id="GO:0016491">
    <property type="term" value="F:oxidoreductase activity"/>
    <property type="evidence" value="ECO:0007669"/>
    <property type="project" value="UniProtKB-KW"/>
</dbReference>
<keyword evidence="3" id="KW-0186">Copper</keyword>
<dbReference type="CDD" id="cd13896">
    <property type="entry name" value="CuRO_3_CopA"/>
    <property type="match status" value="1"/>
</dbReference>
<dbReference type="InterPro" id="IPR045087">
    <property type="entry name" value="Cu-oxidase_fam"/>
</dbReference>
<feature type="region of interest" description="Disordered" evidence="4">
    <location>
        <begin position="507"/>
        <end position="526"/>
    </location>
</feature>
<dbReference type="PANTHER" id="PTHR11709">
    <property type="entry name" value="MULTI-COPPER OXIDASE"/>
    <property type="match status" value="1"/>
</dbReference>
<dbReference type="EMBL" id="LAZR01004994">
    <property type="protein sequence ID" value="KKN03805.1"/>
    <property type="molecule type" value="Genomic_DNA"/>
</dbReference>
<dbReference type="InterPro" id="IPR001117">
    <property type="entry name" value="Cu-oxidase_2nd"/>
</dbReference>
<evidence type="ECO:0000256" key="2">
    <source>
        <dbReference type="ARBA" id="ARBA00023002"/>
    </source>
</evidence>
<dbReference type="AlphaFoldDB" id="A0A0F9M8R8"/>
<evidence type="ECO:0008006" key="9">
    <source>
        <dbReference type="Google" id="ProtNLM"/>
    </source>
</evidence>
<dbReference type="Pfam" id="PF07732">
    <property type="entry name" value="Cu-oxidase_3"/>
    <property type="match status" value="1"/>
</dbReference>
<sequence>MSSKSIFRAALFALTVSAVGAFSAAAETYDISVDNIRINTGNFVKKGVGYNNSQIPTVLRFKEGENVTINVKNNLRDWTSIHWHGLILSFEQDGVPDISFAGIKPGTTHTYNFPIKQSGTYWFHSHSGFQEPDGAYGAIVIEPKGRDPIRADRDYVVQLTDKHPHSGYKIFRNLKRSADYYNRSQRTLEDLITDSRADGLKATLKERRMWGKMRMTPTDVEDIQGFTALINGQSTIQNWTGMFRAGEKVRLRLINSSAMTYFDIRVPGLKMTVVQADGNNVKPVVVDELRIAVAETYDVIVQPTKNMPYSVIAESMGRTGLVRGTLSPQPGLAGPVPLLRKKPLLTMADMSGMMGGMGMDMGGMDMGGMDMGNMDMGGMKMNLMDTEMAQMPGMEMPKAEADPHAGHNMENMDMGTMDMPKEDAPAAGHNMENMDMKMDMGDKKTPKKADAKAGHDMKNMDMGGMKMPKKADAKAGHDMKNMDMGGMKMPKKKAGAKAGHDMAGMDMSGMDMGGKKMSKSSMKGMKGMEGMDHGASNKNPFFAPGSGLIPQAANGGKFLSYSDLTASAPMFADRKPARTIEVRLTGNMERYIWSINGVKMKDADPIILRYGERVRFKFVNETMMAHPMHLHGMWSLLDTGKGKWNPIKHTVNINPGTTVYTETEVDASGQWAFHCHLAYHAEAGMFRRVVVVGGPA</sequence>
<dbReference type="InterPro" id="IPR002355">
    <property type="entry name" value="Cu_oxidase_Cu_BS"/>
</dbReference>
<accession>A0A0F9M8R8</accession>
<feature type="domain" description="Plastocyanin-like" evidence="7">
    <location>
        <begin position="42"/>
        <end position="144"/>
    </location>
</feature>
<proteinExistence type="predicted"/>
<comment type="caution">
    <text evidence="8">The sequence shown here is derived from an EMBL/GenBank/DDBJ whole genome shotgun (WGS) entry which is preliminary data.</text>
</comment>
<evidence type="ECO:0000256" key="4">
    <source>
        <dbReference type="SAM" id="MobiDB-lite"/>
    </source>
</evidence>
<feature type="domain" description="Plastocyanin-like" evidence="5">
    <location>
        <begin position="227"/>
        <end position="314"/>
    </location>
</feature>
<name>A0A0F9M8R8_9ZZZZ</name>
<evidence type="ECO:0000259" key="6">
    <source>
        <dbReference type="Pfam" id="PF07731"/>
    </source>
</evidence>
<evidence type="ECO:0000256" key="1">
    <source>
        <dbReference type="ARBA" id="ARBA00022723"/>
    </source>
</evidence>
<evidence type="ECO:0000259" key="5">
    <source>
        <dbReference type="Pfam" id="PF00394"/>
    </source>
</evidence>
<evidence type="ECO:0000256" key="3">
    <source>
        <dbReference type="ARBA" id="ARBA00023008"/>
    </source>
</evidence>
<dbReference type="InterPro" id="IPR033138">
    <property type="entry name" value="Cu_oxidase_CS"/>
</dbReference>
<evidence type="ECO:0000259" key="7">
    <source>
        <dbReference type="Pfam" id="PF07732"/>
    </source>
</evidence>
<keyword evidence="2" id="KW-0560">Oxidoreductase</keyword>
<gene>
    <name evidence="8" type="ORF">LCGC14_1104030</name>
</gene>
<dbReference type="PANTHER" id="PTHR11709:SF394">
    <property type="entry name" value="FI03373P-RELATED"/>
    <property type="match status" value="1"/>
</dbReference>
<evidence type="ECO:0000313" key="8">
    <source>
        <dbReference type="EMBL" id="KKN03805.1"/>
    </source>
</evidence>
<dbReference type="CDD" id="cd13874">
    <property type="entry name" value="CuRO_2_CopA"/>
    <property type="match status" value="1"/>
</dbReference>